<name>A0A2N0HKL2_9SPHN</name>
<evidence type="ECO:0000256" key="3">
    <source>
        <dbReference type="ARBA" id="ARBA00023110"/>
    </source>
</evidence>
<evidence type="ECO:0000256" key="8">
    <source>
        <dbReference type="SAM" id="Phobius"/>
    </source>
</evidence>
<sequence>MTEITRVPLQPIAKGALGKLWLGVAAAAAAAAGLAWATLPAGVKVDVVKEGTGPSPTADQVVWIKYVGKLADGTEFDKSPERNFPIPGVLPEGVPNLVSGFVPGFSEGLMKMKEGGSYVLHVPADKAYGATPPQGSPIPPNADLTFNVELVDVMSREEAEQRIAAAQQMMQQMPGAPGGGAGAPGGEPQAAPQPQR</sequence>
<gene>
    <name evidence="10" type="ORF">B0I00_1727</name>
</gene>
<organism evidence="10 11">
    <name type="scientific">Novosphingobium kunmingense</name>
    <dbReference type="NCBI Taxonomy" id="1211806"/>
    <lineage>
        <taxon>Bacteria</taxon>
        <taxon>Pseudomonadati</taxon>
        <taxon>Pseudomonadota</taxon>
        <taxon>Alphaproteobacteria</taxon>
        <taxon>Sphingomonadales</taxon>
        <taxon>Sphingomonadaceae</taxon>
        <taxon>Novosphingobium</taxon>
    </lineage>
</organism>
<dbReference type="GO" id="GO:0003755">
    <property type="term" value="F:peptidyl-prolyl cis-trans isomerase activity"/>
    <property type="evidence" value="ECO:0007669"/>
    <property type="project" value="UniProtKB-UniRule"/>
</dbReference>
<evidence type="ECO:0000256" key="5">
    <source>
        <dbReference type="PROSITE-ProRule" id="PRU00277"/>
    </source>
</evidence>
<feature type="compositionally biased region" description="Low complexity" evidence="7">
    <location>
        <begin position="186"/>
        <end position="196"/>
    </location>
</feature>
<dbReference type="SUPFAM" id="SSF54534">
    <property type="entry name" value="FKBP-like"/>
    <property type="match status" value="1"/>
</dbReference>
<keyword evidence="3 5" id="KW-0697">Rotamase</keyword>
<dbReference type="RefSeq" id="WP_100866950.1">
    <property type="nucleotide sequence ID" value="NZ_PHUF01000003.1"/>
</dbReference>
<reference evidence="10 11" key="1">
    <citation type="submission" date="2017-11" db="EMBL/GenBank/DDBJ databases">
        <title>Genomic Encyclopedia of Type Strains, Phase III (KMG-III): the genomes of soil and plant-associated and newly described type strains.</title>
        <authorList>
            <person name="Whitman W."/>
        </authorList>
    </citation>
    <scope>NUCLEOTIDE SEQUENCE [LARGE SCALE GENOMIC DNA]</scope>
    <source>
        <strain evidence="10 11">CGMCC 1.12274</strain>
    </source>
</reference>
<evidence type="ECO:0000256" key="1">
    <source>
        <dbReference type="ARBA" id="ARBA00000971"/>
    </source>
</evidence>
<comment type="similarity">
    <text evidence="2 6">Belongs to the FKBP-type PPIase family.</text>
</comment>
<proteinExistence type="inferred from homology"/>
<feature type="region of interest" description="Disordered" evidence="7">
    <location>
        <begin position="168"/>
        <end position="196"/>
    </location>
</feature>
<keyword evidence="8" id="KW-1133">Transmembrane helix</keyword>
<dbReference type="Gene3D" id="3.10.50.40">
    <property type="match status" value="1"/>
</dbReference>
<dbReference type="AlphaFoldDB" id="A0A2N0HKL2"/>
<comment type="caution">
    <text evidence="10">The sequence shown here is derived from an EMBL/GenBank/DDBJ whole genome shotgun (WGS) entry which is preliminary data.</text>
</comment>
<dbReference type="Pfam" id="PF00254">
    <property type="entry name" value="FKBP_C"/>
    <property type="match status" value="1"/>
</dbReference>
<keyword evidence="11" id="KW-1185">Reference proteome</keyword>
<dbReference type="PROSITE" id="PS50059">
    <property type="entry name" value="FKBP_PPIASE"/>
    <property type="match status" value="1"/>
</dbReference>
<dbReference type="EMBL" id="PHUF01000003">
    <property type="protein sequence ID" value="PKB19491.1"/>
    <property type="molecule type" value="Genomic_DNA"/>
</dbReference>
<dbReference type="EC" id="5.2.1.8" evidence="6"/>
<comment type="catalytic activity">
    <reaction evidence="1 5 6">
        <text>[protein]-peptidylproline (omega=180) = [protein]-peptidylproline (omega=0)</text>
        <dbReference type="Rhea" id="RHEA:16237"/>
        <dbReference type="Rhea" id="RHEA-COMP:10747"/>
        <dbReference type="Rhea" id="RHEA-COMP:10748"/>
        <dbReference type="ChEBI" id="CHEBI:83833"/>
        <dbReference type="ChEBI" id="CHEBI:83834"/>
        <dbReference type="EC" id="5.2.1.8"/>
    </reaction>
</comment>
<keyword evidence="4 5" id="KW-0413">Isomerase</keyword>
<evidence type="ECO:0000256" key="6">
    <source>
        <dbReference type="RuleBase" id="RU003915"/>
    </source>
</evidence>
<dbReference type="Proteomes" id="UP000232587">
    <property type="component" value="Unassembled WGS sequence"/>
</dbReference>
<keyword evidence="8" id="KW-0812">Transmembrane</keyword>
<evidence type="ECO:0000313" key="11">
    <source>
        <dbReference type="Proteomes" id="UP000232587"/>
    </source>
</evidence>
<dbReference type="InterPro" id="IPR046357">
    <property type="entry name" value="PPIase_dom_sf"/>
</dbReference>
<protein>
    <recommendedName>
        <fullName evidence="6">Peptidyl-prolyl cis-trans isomerase</fullName>
        <ecNumber evidence="6">5.2.1.8</ecNumber>
    </recommendedName>
</protein>
<dbReference type="PANTHER" id="PTHR43811:SF19">
    <property type="entry name" value="39 KDA FK506-BINDING NUCLEAR PROTEIN"/>
    <property type="match status" value="1"/>
</dbReference>
<evidence type="ECO:0000256" key="7">
    <source>
        <dbReference type="SAM" id="MobiDB-lite"/>
    </source>
</evidence>
<dbReference type="PANTHER" id="PTHR43811">
    <property type="entry name" value="FKBP-TYPE PEPTIDYL-PROLYL CIS-TRANS ISOMERASE FKPA"/>
    <property type="match status" value="1"/>
</dbReference>
<accession>A0A2N0HKL2</accession>
<evidence type="ECO:0000256" key="2">
    <source>
        <dbReference type="ARBA" id="ARBA00006577"/>
    </source>
</evidence>
<feature type="domain" description="PPIase FKBP-type" evidence="9">
    <location>
        <begin position="59"/>
        <end position="154"/>
    </location>
</feature>
<evidence type="ECO:0000256" key="4">
    <source>
        <dbReference type="ARBA" id="ARBA00023235"/>
    </source>
</evidence>
<keyword evidence="8" id="KW-0472">Membrane</keyword>
<dbReference type="InterPro" id="IPR001179">
    <property type="entry name" value="PPIase_FKBP_dom"/>
</dbReference>
<feature type="compositionally biased region" description="Gly residues" evidence="7">
    <location>
        <begin position="176"/>
        <end position="185"/>
    </location>
</feature>
<feature type="transmembrane region" description="Helical" evidence="8">
    <location>
        <begin position="20"/>
        <end position="39"/>
    </location>
</feature>
<evidence type="ECO:0000313" key="10">
    <source>
        <dbReference type="EMBL" id="PKB19491.1"/>
    </source>
</evidence>
<dbReference type="OrthoDB" id="9812109at2"/>
<evidence type="ECO:0000259" key="9">
    <source>
        <dbReference type="PROSITE" id="PS50059"/>
    </source>
</evidence>